<organism evidence="1 2">
    <name type="scientific">Actinomadura latina</name>
    <dbReference type="NCBI Taxonomy" id="163603"/>
    <lineage>
        <taxon>Bacteria</taxon>
        <taxon>Bacillati</taxon>
        <taxon>Actinomycetota</taxon>
        <taxon>Actinomycetes</taxon>
        <taxon>Streptosporangiales</taxon>
        <taxon>Thermomonosporaceae</taxon>
        <taxon>Actinomadura</taxon>
    </lineage>
</organism>
<dbReference type="AlphaFoldDB" id="A0A846Z797"/>
<proteinExistence type="predicted"/>
<gene>
    <name evidence="1" type="ORF">HGB48_31435</name>
</gene>
<sequence length="108" mass="12198">MAAGIEYATVGEQPVTGPLIEELPLPNPSSAISRLHPLRRHRAPRREVHRFLTRADLTLIALSNVPAAQRPKTSRGLSAAWTLYWRVQWSLATARADRARRRALPPRY</sequence>
<accession>A0A846Z797</accession>
<protein>
    <submittedName>
        <fullName evidence="1">Uncharacterized protein</fullName>
    </submittedName>
</protein>
<evidence type="ECO:0000313" key="1">
    <source>
        <dbReference type="EMBL" id="NKZ08211.1"/>
    </source>
</evidence>
<comment type="caution">
    <text evidence="1">The sequence shown here is derived from an EMBL/GenBank/DDBJ whole genome shotgun (WGS) entry which is preliminary data.</text>
</comment>
<name>A0A846Z797_9ACTN</name>
<dbReference type="EMBL" id="JAAXPI010000074">
    <property type="protein sequence ID" value="NKZ08211.1"/>
    <property type="molecule type" value="Genomic_DNA"/>
</dbReference>
<keyword evidence="2" id="KW-1185">Reference proteome</keyword>
<evidence type="ECO:0000313" key="2">
    <source>
        <dbReference type="Proteomes" id="UP000579250"/>
    </source>
</evidence>
<reference evidence="1 2" key="1">
    <citation type="submission" date="2020-04" db="EMBL/GenBank/DDBJ databases">
        <title>MicrobeNet Type strains.</title>
        <authorList>
            <person name="Nicholson A.C."/>
        </authorList>
    </citation>
    <scope>NUCLEOTIDE SEQUENCE [LARGE SCALE GENOMIC DNA]</scope>
    <source>
        <strain evidence="1 2">ATCC BAA-277</strain>
    </source>
</reference>
<dbReference type="RefSeq" id="WP_067637047.1">
    <property type="nucleotide sequence ID" value="NZ_JAAXPI010000074.1"/>
</dbReference>
<dbReference type="Proteomes" id="UP000579250">
    <property type="component" value="Unassembled WGS sequence"/>
</dbReference>